<name>A0ABD3RZ25_9STRA</name>
<dbReference type="Pfam" id="PF00293">
    <property type="entry name" value="NUDIX"/>
    <property type="match status" value="1"/>
</dbReference>
<feature type="signal peptide" evidence="2">
    <location>
        <begin position="1"/>
        <end position="20"/>
    </location>
</feature>
<keyword evidence="2" id="KW-0732">Signal</keyword>
<feature type="domain" description="Nudix hydrolase" evidence="3">
    <location>
        <begin position="108"/>
        <end position="330"/>
    </location>
</feature>
<feature type="compositionally biased region" description="Acidic residues" evidence="1">
    <location>
        <begin position="225"/>
        <end position="235"/>
    </location>
</feature>
<dbReference type="PROSITE" id="PS51462">
    <property type="entry name" value="NUDIX"/>
    <property type="match status" value="1"/>
</dbReference>
<dbReference type="Proteomes" id="UP001530377">
    <property type="component" value="Unassembled WGS sequence"/>
</dbReference>
<evidence type="ECO:0000256" key="2">
    <source>
        <dbReference type="SAM" id="SignalP"/>
    </source>
</evidence>
<organism evidence="4 5">
    <name type="scientific">Cyclostephanos tholiformis</name>
    <dbReference type="NCBI Taxonomy" id="382380"/>
    <lineage>
        <taxon>Eukaryota</taxon>
        <taxon>Sar</taxon>
        <taxon>Stramenopiles</taxon>
        <taxon>Ochrophyta</taxon>
        <taxon>Bacillariophyta</taxon>
        <taxon>Coscinodiscophyceae</taxon>
        <taxon>Thalassiosirophycidae</taxon>
        <taxon>Stephanodiscales</taxon>
        <taxon>Stephanodiscaceae</taxon>
        <taxon>Cyclostephanos</taxon>
    </lineage>
</organism>
<dbReference type="AlphaFoldDB" id="A0ABD3RZ25"/>
<keyword evidence="5" id="KW-1185">Reference proteome</keyword>
<proteinExistence type="predicted"/>
<reference evidence="4 5" key="1">
    <citation type="submission" date="2024-10" db="EMBL/GenBank/DDBJ databases">
        <title>Updated reference genomes for cyclostephanoid diatoms.</title>
        <authorList>
            <person name="Roberts W.R."/>
            <person name="Alverson A.J."/>
        </authorList>
    </citation>
    <scope>NUCLEOTIDE SEQUENCE [LARGE SCALE GENOMIC DNA]</scope>
    <source>
        <strain evidence="4 5">AJA228-03</strain>
    </source>
</reference>
<dbReference type="Gene3D" id="3.90.79.10">
    <property type="entry name" value="Nucleoside Triphosphate Pyrophosphohydrolase"/>
    <property type="match status" value="1"/>
</dbReference>
<dbReference type="InterPro" id="IPR000086">
    <property type="entry name" value="NUDIX_hydrolase_dom"/>
</dbReference>
<feature type="region of interest" description="Disordered" evidence="1">
    <location>
        <begin position="211"/>
        <end position="249"/>
    </location>
</feature>
<feature type="region of interest" description="Disordered" evidence="1">
    <location>
        <begin position="28"/>
        <end position="65"/>
    </location>
</feature>
<feature type="compositionally biased region" description="Low complexity" evidence="1">
    <location>
        <begin position="28"/>
        <end position="53"/>
    </location>
</feature>
<evidence type="ECO:0000313" key="5">
    <source>
        <dbReference type="Proteomes" id="UP001530377"/>
    </source>
</evidence>
<evidence type="ECO:0000259" key="3">
    <source>
        <dbReference type="PROSITE" id="PS51462"/>
    </source>
</evidence>
<feature type="chain" id="PRO_5044830978" description="Nudix hydrolase domain-containing protein" evidence="2">
    <location>
        <begin position="21"/>
        <end position="368"/>
    </location>
</feature>
<accession>A0ABD3RZ25</accession>
<evidence type="ECO:0000256" key="1">
    <source>
        <dbReference type="SAM" id="MobiDB-lite"/>
    </source>
</evidence>
<sequence length="368" mass="40573">MGRIQTSVMLTLAIWGMYRAYRILSQSSSSSSSSSSSLKSSMTTTTTTTTTTTNDRDKDISPWEMLPTYDLPPRRHPSPPIHHLTPIDPSALIPTGASNIDVAHRRGELHVGHVLFVMDVGGYVLFLKRSTNVVTCPDTWSVLGEHANIDESPHDAAMRGIAEELGFVVVVDDVDVVGASSASNATMTNIDGGAGGVDAFPPPATGTFVARFRPRIGGGEGRDDAGEDDDDDDDGDIRPPHPPPPPLPLVVTLRNATRYPLYYIRRYGARNDDRVDRQLTYLWYVTFPKRHDEIPLRLDDEVADHVWMRLDDAREWISNDSIEGGDVVNRDDDDDDGPDRGDFCHGTIRSLYEAGLENILRESSVDTE</sequence>
<protein>
    <recommendedName>
        <fullName evidence="3">Nudix hydrolase domain-containing protein</fullName>
    </recommendedName>
</protein>
<gene>
    <name evidence="4" type="ORF">ACHAXA_001482</name>
</gene>
<dbReference type="SUPFAM" id="SSF55811">
    <property type="entry name" value="Nudix"/>
    <property type="match status" value="1"/>
</dbReference>
<dbReference type="EMBL" id="JALLPB020000103">
    <property type="protein sequence ID" value="KAL3817475.1"/>
    <property type="molecule type" value="Genomic_DNA"/>
</dbReference>
<dbReference type="InterPro" id="IPR015797">
    <property type="entry name" value="NUDIX_hydrolase-like_dom_sf"/>
</dbReference>
<evidence type="ECO:0000313" key="4">
    <source>
        <dbReference type="EMBL" id="KAL3817475.1"/>
    </source>
</evidence>
<comment type="caution">
    <text evidence="4">The sequence shown here is derived from an EMBL/GenBank/DDBJ whole genome shotgun (WGS) entry which is preliminary data.</text>
</comment>